<gene>
    <name evidence="1" type="ORF">CLUMA_CG002588</name>
</gene>
<accession>A0A1J1HMR2</accession>
<evidence type="ECO:0000313" key="2">
    <source>
        <dbReference type="Proteomes" id="UP000183832"/>
    </source>
</evidence>
<dbReference type="Proteomes" id="UP000183832">
    <property type="component" value="Unassembled WGS sequence"/>
</dbReference>
<dbReference type="EMBL" id="CVRI01000010">
    <property type="protein sequence ID" value="CRK88810.1"/>
    <property type="molecule type" value="Genomic_DNA"/>
</dbReference>
<keyword evidence="2" id="KW-1185">Reference proteome</keyword>
<evidence type="ECO:0000313" key="1">
    <source>
        <dbReference type="EMBL" id="CRK88810.1"/>
    </source>
</evidence>
<sequence length="45" mass="5058">MVITSYDFNRLSFCSEIKNLITSQLSSLILCIHSNESIKGITFSC</sequence>
<reference evidence="1 2" key="1">
    <citation type="submission" date="2015-04" db="EMBL/GenBank/DDBJ databases">
        <authorList>
            <person name="Syromyatnikov M.Y."/>
            <person name="Popov V.N."/>
        </authorList>
    </citation>
    <scope>NUCLEOTIDE SEQUENCE [LARGE SCALE GENOMIC DNA]</scope>
</reference>
<name>A0A1J1HMR2_9DIPT</name>
<protein>
    <submittedName>
        <fullName evidence="1">CLUMA_CG002588, isoform A</fullName>
    </submittedName>
</protein>
<organism evidence="1 2">
    <name type="scientific">Clunio marinus</name>
    <dbReference type="NCBI Taxonomy" id="568069"/>
    <lineage>
        <taxon>Eukaryota</taxon>
        <taxon>Metazoa</taxon>
        <taxon>Ecdysozoa</taxon>
        <taxon>Arthropoda</taxon>
        <taxon>Hexapoda</taxon>
        <taxon>Insecta</taxon>
        <taxon>Pterygota</taxon>
        <taxon>Neoptera</taxon>
        <taxon>Endopterygota</taxon>
        <taxon>Diptera</taxon>
        <taxon>Nematocera</taxon>
        <taxon>Chironomoidea</taxon>
        <taxon>Chironomidae</taxon>
        <taxon>Clunio</taxon>
    </lineage>
</organism>
<proteinExistence type="predicted"/>
<dbReference type="AlphaFoldDB" id="A0A1J1HMR2"/>